<dbReference type="InterPro" id="IPR007527">
    <property type="entry name" value="Znf_SWIM"/>
</dbReference>
<dbReference type="InterPro" id="IPR049218">
    <property type="entry name" value="DUF5575_C"/>
</dbReference>
<accession>A0AAV7PV06</accession>
<evidence type="ECO:0000256" key="1">
    <source>
        <dbReference type="PROSITE-ProRule" id="PRU00325"/>
    </source>
</evidence>
<feature type="compositionally biased region" description="Basic residues" evidence="2">
    <location>
        <begin position="46"/>
        <end position="65"/>
    </location>
</feature>
<organism evidence="4 5">
    <name type="scientific">Pleurodeles waltl</name>
    <name type="common">Iberian ribbed newt</name>
    <dbReference type="NCBI Taxonomy" id="8319"/>
    <lineage>
        <taxon>Eukaryota</taxon>
        <taxon>Metazoa</taxon>
        <taxon>Chordata</taxon>
        <taxon>Craniata</taxon>
        <taxon>Vertebrata</taxon>
        <taxon>Euteleostomi</taxon>
        <taxon>Amphibia</taxon>
        <taxon>Batrachia</taxon>
        <taxon>Caudata</taxon>
        <taxon>Salamandroidea</taxon>
        <taxon>Salamandridae</taxon>
        <taxon>Pleurodelinae</taxon>
        <taxon>Pleurodeles</taxon>
    </lineage>
</organism>
<evidence type="ECO:0000256" key="2">
    <source>
        <dbReference type="SAM" id="MobiDB-lite"/>
    </source>
</evidence>
<dbReference type="InterPro" id="IPR040854">
    <property type="entry name" value="ZSWIM9"/>
</dbReference>
<keyword evidence="5" id="KW-1185">Reference proteome</keyword>
<feature type="region of interest" description="Disordered" evidence="2">
    <location>
        <begin position="46"/>
        <end position="66"/>
    </location>
</feature>
<name>A0AAV7PV06_PLEWA</name>
<dbReference type="EMBL" id="JANPWB010000011">
    <property type="protein sequence ID" value="KAJ1131019.1"/>
    <property type="molecule type" value="Genomic_DNA"/>
</dbReference>
<reference evidence="4" key="1">
    <citation type="journal article" date="2022" name="bioRxiv">
        <title>Sequencing and chromosome-scale assembly of the giantPleurodeles waltlgenome.</title>
        <authorList>
            <person name="Brown T."/>
            <person name="Elewa A."/>
            <person name="Iarovenko S."/>
            <person name="Subramanian E."/>
            <person name="Araus A.J."/>
            <person name="Petzold A."/>
            <person name="Susuki M."/>
            <person name="Suzuki K.-i.T."/>
            <person name="Hayashi T."/>
            <person name="Toyoda A."/>
            <person name="Oliveira C."/>
            <person name="Osipova E."/>
            <person name="Leigh N.D."/>
            <person name="Simon A."/>
            <person name="Yun M.H."/>
        </authorList>
    </citation>
    <scope>NUCLEOTIDE SEQUENCE</scope>
    <source>
        <strain evidence="4">20211129_DDA</strain>
        <tissue evidence="4">Liver</tissue>
    </source>
</reference>
<dbReference type="AlphaFoldDB" id="A0AAV7PV06"/>
<evidence type="ECO:0000313" key="4">
    <source>
        <dbReference type="EMBL" id="KAJ1131019.1"/>
    </source>
</evidence>
<dbReference type="PROSITE" id="PS50966">
    <property type="entry name" value="ZF_SWIM"/>
    <property type="match status" value="1"/>
</dbReference>
<keyword evidence="1" id="KW-0862">Zinc</keyword>
<dbReference type="PANTHER" id="PTHR47086:SF4">
    <property type="entry name" value="BTB DOMAIN-CONTAINING PROTEIN"/>
    <property type="match status" value="1"/>
</dbReference>
<dbReference type="Proteomes" id="UP001066276">
    <property type="component" value="Chromosome 7"/>
</dbReference>
<evidence type="ECO:0000313" key="5">
    <source>
        <dbReference type="Proteomes" id="UP001066276"/>
    </source>
</evidence>
<dbReference type="InterPro" id="IPR048315">
    <property type="entry name" value="ZSWIM9_RNaseH-like"/>
</dbReference>
<sequence length="453" mass="50865">MRRTTQAVRLSTQGLMRQSSKALRKPSLTIRNPSLAVRHASQAVRRNARVVRRNSRPGRSTKKGAKQFLGDHDIRRLLASCKARDRDLQDTLKALDGLFAGDPASKVKVIFVKNNATIQTVFIQTSLMRSLCQRFPETLIFDRMMGFNEEFALFTLLCVDSNNRGRECAFCLARKGTPDLLRFTLLSLIQSIPEVKSTVKCVSVGVRVTEPGVVHEFLPGARVHLCRLEVLGALLNKIQEIGSAQDEKSWPLLCDLASSSSPEAYAQTMEKMQVSFSRELMRYFQEYWHPCRKMWVPCWGPETQQGTNTLIREHQQKLVSGLSPSPTLGQCILDLVAMQAPMVDLENLNGEEVAACYRSVCNPEPARLIERELGVVCQGSYSIQGTEEGYTLGDGTSKYLLDHKLTSCSCLFHTSSLLPCRHLFVTRFRTGDALFDVSLLQKNKSSLIKTFQK</sequence>
<dbReference type="PANTHER" id="PTHR47086">
    <property type="entry name" value="BTB DOMAIN-CONTAINING PROTEIN"/>
    <property type="match status" value="1"/>
</dbReference>
<evidence type="ECO:0000259" key="3">
    <source>
        <dbReference type="PROSITE" id="PS50966"/>
    </source>
</evidence>
<proteinExistence type="predicted"/>
<comment type="caution">
    <text evidence="4">The sequence shown here is derived from an EMBL/GenBank/DDBJ whole genome shotgun (WGS) entry which is preliminary data.</text>
</comment>
<gene>
    <name evidence="4" type="ORF">NDU88_009362</name>
</gene>
<keyword evidence="1" id="KW-0863">Zinc-finger</keyword>
<feature type="domain" description="SWIM-type" evidence="3">
    <location>
        <begin position="399"/>
        <end position="431"/>
    </location>
</feature>
<dbReference type="GO" id="GO:0008270">
    <property type="term" value="F:zinc ion binding"/>
    <property type="evidence" value="ECO:0007669"/>
    <property type="project" value="UniProtKB-KW"/>
</dbReference>
<dbReference type="Pfam" id="PF20784">
    <property type="entry name" value="DUF5575_C"/>
    <property type="match status" value="1"/>
</dbReference>
<keyword evidence="1" id="KW-0479">Metal-binding</keyword>
<protein>
    <recommendedName>
        <fullName evidence="3">SWIM-type domain-containing protein</fullName>
    </recommendedName>
</protein>
<dbReference type="Pfam" id="PF17738">
    <property type="entry name" value="DUF5575"/>
    <property type="match status" value="1"/>
</dbReference>